<keyword evidence="1" id="KW-0472">Membrane</keyword>
<accession>A0A1H2ZIN3</accession>
<proteinExistence type="predicted"/>
<feature type="transmembrane region" description="Helical" evidence="1">
    <location>
        <begin position="20"/>
        <end position="45"/>
    </location>
</feature>
<evidence type="ECO:0000313" key="3">
    <source>
        <dbReference type="Proteomes" id="UP000198828"/>
    </source>
</evidence>
<dbReference type="AlphaFoldDB" id="A0A1H2ZIN3"/>
<evidence type="ECO:0000313" key="2">
    <source>
        <dbReference type="EMBL" id="SDX16828.1"/>
    </source>
</evidence>
<sequence>MAEKKISILRKGEDMNLTTIGIRIATSWMVMYPIICGVIPTVILHQTNLKGMKFK</sequence>
<dbReference type="EMBL" id="FNNG01000007">
    <property type="protein sequence ID" value="SDX16828.1"/>
    <property type="molecule type" value="Genomic_DNA"/>
</dbReference>
<dbReference type="RefSeq" id="WP_159428660.1">
    <property type="nucleotide sequence ID" value="NZ_FNNG01000007.1"/>
</dbReference>
<dbReference type="Proteomes" id="UP000198828">
    <property type="component" value="Unassembled WGS sequence"/>
</dbReference>
<gene>
    <name evidence="2" type="ORF">SAMN05660923_01841</name>
</gene>
<protein>
    <submittedName>
        <fullName evidence="2">Uncharacterized protein</fullName>
    </submittedName>
</protein>
<keyword evidence="3" id="KW-1185">Reference proteome</keyword>
<organism evidence="2 3">
    <name type="scientific">Tepidimicrobium xylanilyticum</name>
    <dbReference type="NCBI Taxonomy" id="1123352"/>
    <lineage>
        <taxon>Bacteria</taxon>
        <taxon>Bacillati</taxon>
        <taxon>Bacillota</taxon>
        <taxon>Tissierellia</taxon>
        <taxon>Tissierellales</taxon>
        <taxon>Tepidimicrobiaceae</taxon>
        <taxon>Tepidimicrobium</taxon>
    </lineage>
</organism>
<evidence type="ECO:0000256" key="1">
    <source>
        <dbReference type="SAM" id="Phobius"/>
    </source>
</evidence>
<keyword evidence="1" id="KW-1133">Transmembrane helix</keyword>
<reference evidence="2 3" key="1">
    <citation type="submission" date="2016-10" db="EMBL/GenBank/DDBJ databases">
        <authorList>
            <person name="de Groot N.N."/>
        </authorList>
    </citation>
    <scope>NUCLEOTIDE SEQUENCE [LARGE SCALE GENOMIC DNA]</scope>
    <source>
        <strain evidence="2 3">DSM 23310</strain>
    </source>
</reference>
<keyword evidence="1" id="KW-0812">Transmembrane</keyword>
<name>A0A1H2ZIN3_9FIRM</name>